<keyword evidence="3" id="KW-1185">Reference proteome</keyword>
<sequence>MTFQSLRNIVISSWPGGLEEQGQKHVPPSRQDEARPREDGVLLQRVRLGYPIRKQLSEDFVETGVFPLRSAQLPFTGLLPPILPHHRPIRTKISRSHPDPAGGLLSSHEVNSTLLIHSIP</sequence>
<gene>
    <name evidence="2" type="ORF">E2C01_043601</name>
</gene>
<dbReference type="Proteomes" id="UP000324222">
    <property type="component" value="Unassembled WGS sequence"/>
</dbReference>
<accession>A0A5B7FWI8</accession>
<proteinExistence type="predicted"/>
<comment type="caution">
    <text evidence="2">The sequence shown here is derived from an EMBL/GenBank/DDBJ whole genome shotgun (WGS) entry which is preliminary data.</text>
</comment>
<evidence type="ECO:0000256" key="1">
    <source>
        <dbReference type="SAM" id="MobiDB-lite"/>
    </source>
</evidence>
<protein>
    <submittedName>
        <fullName evidence="2">Uncharacterized protein</fullName>
    </submittedName>
</protein>
<organism evidence="2 3">
    <name type="scientific">Portunus trituberculatus</name>
    <name type="common">Swimming crab</name>
    <name type="synonym">Neptunus trituberculatus</name>
    <dbReference type="NCBI Taxonomy" id="210409"/>
    <lineage>
        <taxon>Eukaryota</taxon>
        <taxon>Metazoa</taxon>
        <taxon>Ecdysozoa</taxon>
        <taxon>Arthropoda</taxon>
        <taxon>Crustacea</taxon>
        <taxon>Multicrustacea</taxon>
        <taxon>Malacostraca</taxon>
        <taxon>Eumalacostraca</taxon>
        <taxon>Eucarida</taxon>
        <taxon>Decapoda</taxon>
        <taxon>Pleocyemata</taxon>
        <taxon>Brachyura</taxon>
        <taxon>Eubrachyura</taxon>
        <taxon>Portunoidea</taxon>
        <taxon>Portunidae</taxon>
        <taxon>Portuninae</taxon>
        <taxon>Portunus</taxon>
    </lineage>
</organism>
<dbReference type="EMBL" id="VSRR010009096">
    <property type="protein sequence ID" value="MPC49787.1"/>
    <property type="molecule type" value="Genomic_DNA"/>
</dbReference>
<feature type="region of interest" description="Disordered" evidence="1">
    <location>
        <begin position="14"/>
        <end position="38"/>
    </location>
</feature>
<evidence type="ECO:0000313" key="2">
    <source>
        <dbReference type="EMBL" id="MPC49787.1"/>
    </source>
</evidence>
<dbReference type="AlphaFoldDB" id="A0A5B7FWI8"/>
<name>A0A5B7FWI8_PORTR</name>
<reference evidence="2 3" key="1">
    <citation type="submission" date="2019-05" db="EMBL/GenBank/DDBJ databases">
        <title>Another draft genome of Portunus trituberculatus and its Hox gene families provides insights of decapod evolution.</title>
        <authorList>
            <person name="Jeong J.-H."/>
            <person name="Song I."/>
            <person name="Kim S."/>
            <person name="Choi T."/>
            <person name="Kim D."/>
            <person name="Ryu S."/>
            <person name="Kim W."/>
        </authorList>
    </citation>
    <scope>NUCLEOTIDE SEQUENCE [LARGE SCALE GENOMIC DNA]</scope>
    <source>
        <tissue evidence="2">Muscle</tissue>
    </source>
</reference>
<evidence type="ECO:0000313" key="3">
    <source>
        <dbReference type="Proteomes" id="UP000324222"/>
    </source>
</evidence>